<sequence>MDQAGGFPFSPTPGISIPCSFLHLKHRHLTSLWLASRSQRRRQLNDLPSKVKTLNLSTPGGSSYNNLLMFPVLPRFLC</sequence>
<reference evidence="1 2" key="1">
    <citation type="submission" date="2021-06" db="EMBL/GenBank/DDBJ databases">
        <authorList>
            <person name="Palmer J.M."/>
        </authorList>
    </citation>
    <scope>NUCLEOTIDE SEQUENCE [LARGE SCALE GENOMIC DNA]</scope>
    <source>
        <strain evidence="1 2">CL_MEX2019</strain>
        <tissue evidence="1">Muscle</tissue>
    </source>
</reference>
<evidence type="ECO:0000313" key="1">
    <source>
        <dbReference type="EMBL" id="MED6278639.1"/>
    </source>
</evidence>
<dbReference type="Proteomes" id="UP001352852">
    <property type="component" value="Unassembled WGS sequence"/>
</dbReference>
<accession>A0ABU7DWC8</accession>
<protein>
    <submittedName>
        <fullName evidence="1">Uncharacterized protein</fullName>
    </submittedName>
</protein>
<organism evidence="1 2">
    <name type="scientific">Characodon lateralis</name>
    <dbReference type="NCBI Taxonomy" id="208331"/>
    <lineage>
        <taxon>Eukaryota</taxon>
        <taxon>Metazoa</taxon>
        <taxon>Chordata</taxon>
        <taxon>Craniata</taxon>
        <taxon>Vertebrata</taxon>
        <taxon>Euteleostomi</taxon>
        <taxon>Actinopterygii</taxon>
        <taxon>Neopterygii</taxon>
        <taxon>Teleostei</taxon>
        <taxon>Neoteleostei</taxon>
        <taxon>Acanthomorphata</taxon>
        <taxon>Ovalentaria</taxon>
        <taxon>Atherinomorphae</taxon>
        <taxon>Cyprinodontiformes</taxon>
        <taxon>Goodeidae</taxon>
        <taxon>Characodon</taxon>
    </lineage>
</organism>
<keyword evidence="2" id="KW-1185">Reference proteome</keyword>
<comment type="caution">
    <text evidence="1">The sequence shown here is derived from an EMBL/GenBank/DDBJ whole genome shotgun (WGS) entry which is preliminary data.</text>
</comment>
<gene>
    <name evidence="1" type="ORF">CHARACLAT_025997</name>
</gene>
<name>A0ABU7DWC8_9TELE</name>
<proteinExistence type="predicted"/>
<evidence type="ECO:0000313" key="2">
    <source>
        <dbReference type="Proteomes" id="UP001352852"/>
    </source>
</evidence>
<dbReference type="EMBL" id="JAHUTJ010035866">
    <property type="protein sequence ID" value="MED6278639.1"/>
    <property type="molecule type" value="Genomic_DNA"/>
</dbReference>